<feature type="domain" description="Peptidoglycan binding-like" evidence="2">
    <location>
        <begin position="85"/>
        <end position="119"/>
    </location>
</feature>
<feature type="signal peptide" evidence="1">
    <location>
        <begin position="1"/>
        <end position="31"/>
    </location>
</feature>
<dbReference type="EMBL" id="LMWV01000020">
    <property type="protein sequence ID" value="KUN64076.1"/>
    <property type="molecule type" value="Genomic_DNA"/>
</dbReference>
<proteinExistence type="predicted"/>
<sequence>MRTSLARTLVTTSAVVGIALGGLAGAGASVAAPQHATKAAVSSSRLAPLAVNNLGLDTARARNWQSCLNAWGFNAGTEDGQLGTNSWKAAQRMLNAWGYNAGTVDGIVGSNTITALQKFLNNVGYNAGTPDGIAGPQTRAAFWNYNATGC</sequence>
<dbReference type="InterPro" id="IPR036366">
    <property type="entry name" value="PGBDSf"/>
</dbReference>
<comment type="caution">
    <text evidence="3">The sequence shown here is derived from an EMBL/GenBank/DDBJ whole genome shotgun (WGS) entry which is preliminary data.</text>
</comment>
<evidence type="ECO:0000313" key="3">
    <source>
        <dbReference type="EMBL" id="KUN64076.1"/>
    </source>
</evidence>
<evidence type="ECO:0000256" key="1">
    <source>
        <dbReference type="SAM" id="SignalP"/>
    </source>
</evidence>
<gene>
    <name evidence="3" type="ORF">AQJ54_23820</name>
</gene>
<evidence type="ECO:0000259" key="2">
    <source>
        <dbReference type="Pfam" id="PF01471"/>
    </source>
</evidence>
<dbReference type="SUPFAM" id="SSF47090">
    <property type="entry name" value="PGBD-like"/>
    <property type="match status" value="1"/>
</dbReference>
<dbReference type="Proteomes" id="UP000054375">
    <property type="component" value="Unassembled WGS sequence"/>
</dbReference>
<dbReference type="InterPro" id="IPR002477">
    <property type="entry name" value="Peptidoglycan-bd-like"/>
</dbReference>
<keyword evidence="4" id="KW-1185">Reference proteome</keyword>
<reference evidence="3 4" key="1">
    <citation type="submission" date="2015-10" db="EMBL/GenBank/DDBJ databases">
        <title>Draft genome sequence of Streptomyces griseorubiginosus DSM 40469, type strain for the species Streptomyces griseorubiginosus.</title>
        <authorList>
            <person name="Ruckert C."/>
            <person name="Winkler A."/>
            <person name="Kalinowski J."/>
            <person name="Kampfer P."/>
            <person name="Glaeser S."/>
        </authorList>
    </citation>
    <scope>NUCLEOTIDE SEQUENCE [LARGE SCALE GENOMIC DNA]</scope>
    <source>
        <strain evidence="3 4">DSM 40469</strain>
    </source>
</reference>
<dbReference type="RefSeq" id="WP_062240790.1">
    <property type="nucleotide sequence ID" value="NZ_JBEPAT010000020.1"/>
</dbReference>
<organism evidence="3 4">
    <name type="scientific">Streptomyces griseorubiginosus</name>
    <dbReference type="NCBI Taxonomy" id="67304"/>
    <lineage>
        <taxon>Bacteria</taxon>
        <taxon>Bacillati</taxon>
        <taxon>Actinomycetota</taxon>
        <taxon>Actinomycetes</taxon>
        <taxon>Kitasatosporales</taxon>
        <taxon>Streptomycetaceae</taxon>
        <taxon>Streptomyces</taxon>
    </lineage>
</organism>
<dbReference type="Gene3D" id="1.10.101.10">
    <property type="entry name" value="PGBD-like superfamily/PGBD"/>
    <property type="match status" value="1"/>
</dbReference>
<evidence type="ECO:0000313" key="4">
    <source>
        <dbReference type="Proteomes" id="UP000054375"/>
    </source>
</evidence>
<keyword evidence="1" id="KW-0732">Signal</keyword>
<name>A0A117R094_9ACTN</name>
<dbReference type="Pfam" id="PF01471">
    <property type="entry name" value="PG_binding_1"/>
    <property type="match status" value="1"/>
</dbReference>
<feature type="chain" id="PRO_5007154973" description="Peptidoglycan binding-like domain-containing protein" evidence="1">
    <location>
        <begin position="32"/>
        <end position="150"/>
    </location>
</feature>
<dbReference type="InterPro" id="IPR036365">
    <property type="entry name" value="PGBD-like_sf"/>
</dbReference>
<dbReference type="AlphaFoldDB" id="A0A117R094"/>
<protein>
    <recommendedName>
        <fullName evidence="2">Peptidoglycan binding-like domain-containing protein</fullName>
    </recommendedName>
</protein>
<accession>A0A117R094</accession>